<accession>A0A250X6G5</accession>
<organism evidence="12 13">
    <name type="scientific">Chlamydomonas eustigma</name>
    <dbReference type="NCBI Taxonomy" id="1157962"/>
    <lineage>
        <taxon>Eukaryota</taxon>
        <taxon>Viridiplantae</taxon>
        <taxon>Chlorophyta</taxon>
        <taxon>core chlorophytes</taxon>
        <taxon>Chlorophyceae</taxon>
        <taxon>CS clade</taxon>
        <taxon>Chlamydomonadales</taxon>
        <taxon>Chlamydomonadaceae</taxon>
        <taxon>Chlamydomonas</taxon>
    </lineage>
</organism>
<comment type="caution">
    <text evidence="12">The sequence shown here is derived from an EMBL/GenBank/DDBJ whole genome shotgun (WGS) entry which is preliminary data.</text>
</comment>
<dbReference type="GO" id="GO:0005524">
    <property type="term" value="F:ATP binding"/>
    <property type="evidence" value="ECO:0007669"/>
    <property type="project" value="UniProtKB-KW"/>
</dbReference>
<dbReference type="Proteomes" id="UP000232323">
    <property type="component" value="Unassembled WGS sequence"/>
</dbReference>
<dbReference type="NCBIfam" id="TIGR00018">
    <property type="entry name" value="panC"/>
    <property type="match status" value="1"/>
</dbReference>
<dbReference type="EC" id="6.3.2.1" evidence="3"/>
<evidence type="ECO:0000256" key="7">
    <source>
        <dbReference type="ARBA" id="ARBA00022741"/>
    </source>
</evidence>
<keyword evidence="7" id="KW-0547">Nucleotide-binding</keyword>
<evidence type="ECO:0000256" key="1">
    <source>
        <dbReference type="ARBA" id="ARBA00004990"/>
    </source>
</evidence>
<dbReference type="Gene3D" id="3.40.50.620">
    <property type="entry name" value="HUPs"/>
    <property type="match status" value="1"/>
</dbReference>
<dbReference type="GO" id="GO:0004592">
    <property type="term" value="F:pantoate-beta-alanine ligase activity"/>
    <property type="evidence" value="ECO:0007669"/>
    <property type="project" value="UniProtKB-EC"/>
</dbReference>
<dbReference type="OrthoDB" id="2020436at2759"/>
<dbReference type="InterPro" id="IPR014729">
    <property type="entry name" value="Rossmann-like_a/b/a_fold"/>
</dbReference>
<evidence type="ECO:0000256" key="6">
    <source>
        <dbReference type="ARBA" id="ARBA00022655"/>
    </source>
</evidence>
<evidence type="ECO:0000313" key="12">
    <source>
        <dbReference type="EMBL" id="GAX78673.1"/>
    </source>
</evidence>
<dbReference type="SUPFAM" id="SSF52374">
    <property type="entry name" value="Nucleotidylyl transferase"/>
    <property type="match status" value="1"/>
</dbReference>
<keyword evidence="8" id="KW-0067">ATP-binding</keyword>
<dbReference type="EMBL" id="BEGY01000034">
    <property type="protein sequence ID" value="GAX78673.1"/>
    <property type="molecule type" value="Genomic_DNA"/>
</dbReference>
<dbReference type="Gene3D" id="3.30.1300.10">
    <property type="entry name" value="Pantoate-beta-alanine ligase, C-terminal domain"/>
    <property type="match status" value="1"/>
</dbReference>
<gene>
    <name evidence="12" type="ORF">CEUSTIGMA_g6111.t1</name>
</gene>
<evidence type="ECO:0000313" key="13">
    <source>
        <dbReference type="Proteomes" id="UP000232323"/>
    </source>
</evidence>
<evidence type="ECO:0000256" key="3">
    <source>
        <dbReference type="ARBA" id="ARBA00012219"/>
    </source>
</evidence>
<evidence type="ECO:0000256" key="11">
    <source>
        <dbReference type="ARBA" id="ARBA00048258"/>
    </source>
</evidence>
<dbReference type="STRING" id="1157962.A0A250X6G5"/>
<dbReference type="HAMAP" id="MF_00158">
    <property type="entry name" value="PanC"/>
    <property type="match status" value="1"/>
</dbReference>
<evidence type="ECO:0000256" key="9">
    <source>
        <dbReference type="ARBA" id="ARBA00029902"/>
    </source>
</evidence>
<name>A0A250X6G5_9CHLO</name>
<sequence>MSVQNEMHIFSSASEMRNWSRQQKQKGKRIALVPTMGYLHEGHLSLVEAAKELADIVVSSIYVNPTQFAAHEDFGQYPRQPEVDRAKLKAMGCSAVFEPTSLYVKVQGAESEDVNVVGKESMHPESHETFVQVERLQKPLCGGSRPHFFRGVATVVTKLFHIVEPDVAVFGRKDYQQWRIIERMVRDLDFGVEVVGMPICREQDGLAMSSRNARLTAEARQHAPAIYKALRWAMQAVESGAEKNPGTIQDQVRGMIEQAGGKMDYAELVDAKSLQPILDASLQTTLLAVAALFPSKDSQGTVRLIDNIVINEEILL</sequence>
<comment type="similarity">
    <text evidence="2">Belongs to the pantothenate synthetase family.</text>
</comment>
<dbReference type="PANTHER" id="PTHR21299">
    <property type="entry name" value="CYTIDYLATE KINASE/PANTOATE-BETA-ALANINE LIGASE"/>
    <property type="match status" value="1"/>
</dbReference>
<evidence type="ECO:0000256" key="2">
    <source>
        <dbReference type="ARBA" id="ARBA00009256"/>
    </source>
</evidence>
<dbReference type="GO" id="GO:0005829">
    <property type="term" value="C:cytosol"/>
    <property type="evidence" value="ECO:0007669"/>
    <property type="project" value="TreeGrafter"/>
</dbReference>
<dbReference type="AlphaFoldDB" id="A0A250X6G5"/>
<dbReference type="Pfam" id="PF02569">
    <property type="entry name" value="Pantoate_ligase"/>
    <property type="match status" value="1"/>
</dbReference>
<evidence type="ECO:0000256" key="10">
    <source>
        <dbReference type="ARBA" id="ARBA00032806"/>
    </source>
</evidence>
<dbReference type="InterPro" id="IPR042176">
    <property type="entry name" value="Pantoate_ligase_C"/>
</dbReference>
<dbReference type="InterPro" id="IPR004821">
    <property type="entry name" value="Cyt_trans-like"/>
</dbReference>
<reference evidence="12 13" key="1">
    <citation type="submission" date="2017-08" db="EMBL/GenBank/DDBJ databases">
        <title>Acidophilic green algal genome provides insights into adaptation to an acidic environment.</title>
        <authorList>
            <person name="Hirooka S."/>
            <person name="Hirose Y."/>
            <person name="Kanesaki Y."/>
            <person name="Higuchi S."/>
            <person name="Fujiwara T."/>
            <person name="Onuma R."/>
            <person name="Era A."/>
            <person name="Ohbayashi R."/>
            <person name="Uzuka A."/>
            <person name="Nozaki H."/>
            <person name="Yoshikawa H."/>
            <person name="Miyagishima S.Y."/>
        </authorList>
    </citation>
    <scope>NUCLEOTIDE SEQUENCE [LARGE SCALE GENOMIC DNA]</scope>
    <source>
        <strain evidence="12 13">NIES-2499</strain>
    </source>
</reference>
<comment type="catalytic activity">
    <reaction evidence="11">
        <text>(R)-pantoate + beta-alanine + ATP = (R)-pantothenate + AMP + diphosphate + H(+)</text>
        <dbReference type="Rhea" id="RHEA:10912"/>
        <dbReference type="ChEBI" id="CHEBI:15378"/>
        <dbReference type="ChEBI" id="CHEBI:15980"/>
        <dbReference type="ChEBI" id="CHEBI:29032"/>
        <dbReference type="ChEBI" id="CHEBI:30616"/>
        <dbReference type="ChEBI" id="CHEBI:33019"/>
        <dbReference type="ChEBI" id="CHEBI:57966"/>
        <dbReference type="ChEBI" id="CHEBI:456215"/>
        <dbReference type="EC" id="6.3.2.1"/>
    </reaction>
</comment>
<evidence type="ECO:0000256" key="4">
    <source>
        <dbReference type="ARBA" id="ARBA00015647"/>
    </source>
</evidence>
<dbReference type="UniPathway" id="UPA00028">
    <property type="reaction ID" value="UER00005"/>
</dbReference>
<keyword evidence="13" id="KW-1185">Reference proteome</keyword>
<dbReference type="NCBIfam" id="TIGR00125">
    <property type="entry name" value="cyt_tran_rel"/>
    <property type="match status" value="1"/>
</dbReference>
<protein>
    <recommendedName>
        <fullName evidence="4">Pantoate--beta-alanine ligase</fullName>
        <ecNumber evidence="3">6.3.2.1</ecNumber>
    </recommendedName>
    <alternativeName>
        <fullName evidence="10">Pantoate-activating enzyme</fullName>
    </alternativeName>
    <alternativeName>
        <fullName evidence="9">Pantothenate synthetase</fullName>
    </alternativeName>
</protein>
<dbReference type="CDD" id="cd00560">
    <property type="entry name" value="PanC"/>
    <property type="match status" value="1"/>
</dbReference>
<comment type="pathway">
    <text evidence="1">Cofactor biosynthesis; (R)-pantothenate biosynthesis; (R)-pantothenate from (R)-pantoate and beta-alanine: step 1/1.</text>
</comment>
<keyword evidence="6" id="KW-0566">Pantothenate biosynthesis</keyword>
<keyword evidence="5" id="KW-0436">Ligase</keyword>
<evidence type="ECO:0000256" key="5">
    <source>
        <dbReference type="ARBA" id="ARBA00022598"/>
    </source>
</evidence>
<proteinExistence type="inferred from homology"/>
<dbReference type="PANTHER" id="PTHR21299:SF1">
    <property type="entry name" value="PANTOATE--BETA-ALANINE LIGASE"/>
    <property type="match status" value="1"/>
</dbReference>
<dbReference type="InterPro" id="IPR003721">
    <property type="entry name" value="Pantoate_ligase"/>
</dbReference>
<evidence type="ECO:0000256" key="8">
    <source>
        <dbReference type="ARBA" id="ARBA00022840"/>
    </source>
</evidence>
<dbReference type="GO" id="GO:0015940">
    <property type="term" value="P:pantothenate biosynthetic process"/>
    <property type="evidence" value="ECO:0007669"/>
    <property type="project" value="UniProtKB-UniPathway"/>
</dbReference>